<proteinExistence type="predicted"/>
<name>A0ABQ8L3C1_LABRO</name>
<dbReference type="EMBL" id="JACTAM010002303">
    <property type="protein sequence ID" value="KAI2645235.1"/>
    <property type="molecule type" value="Genomic_DNA"/>
</dbReference>
<evidence type="ECO:0000313" key="3">
    <source>
        <dbReference type="Proteomes" id="UP000830375"/>
    </source>
</evidence>
<comment type="caution">
    <text evidence="2">The sequence shown here is derived from an EMBL/GenBank/DDBJ whole genome shotgun (WGS) entry which is preliminary data.</text>
</comment>
<dbReference type="PANTHER" id="PTHR36688">
    <property type="entry name" value="ENDO/EXONUCLEASE/PHOSPHATASE DOMAIN-CONTAINING PROTEIN"/>
    <property type="match status" value="1"/>
</dbReference>
<keyword evidence="3" id="KW-1185">Reference proteome</keyword>
<evidence type="ECO:0000313" key="2">
    <source>
        <dbReference type="EMBL" id="KAI2645235.1"/>
    </source>
</evidence>
<dbReference type="Proteomes" id="UP000830375">
    <property type="component" value="Unassembled WGS sequence"/>
</dbReference>
<dbReference type="SUPFAM" id="SSF56219">
    <property type="entry name" value="DNase I-like"/>
    <property type="match status" value="1"/>
</dbReference>
<gene>
    <name evidence="2" type="ORF">H4Q32_023867</name>
</gene>
<dbReference type="InterPro" id="IPR052560">
    <property type="entry name" value="RdDP_mobile_element"/>
</dbReference>
<protein>
    <recommendedName>
        <fullName evidence="1">Endonuclease/exonuclease/phosphatase domain-containing protein</fullName>
    </recommendedName>
</protein>
<dbReference type="Gene3D" id="3.60.10.10">
    <property type="entry name" value="Endonuclease/exonuclease/phosphatase"/>
    <property type="match status" value="1"/>
</dbReference>
<evidence type="ECO:0000259" key="1">
    <source>
        <dbReference type="Pfam" id="PF14529"/>
    </source>
</evidence>
<accession>A0ABQ8L3C1</accession>
<dbReference type="InterPro" id="IPR005135">
    <property type="entry name" value="Endo/exonuclease/phosphatase"/>
</dbReference>
<organism evidence="2 3">
    <name type="scientific">Labeo rohita</name>
    <name type="common">Indian major carp</name>
    <name type="synonym">Cyprinus rohita</name>
    <dbReference type="NCBI Taxonomy" id="84645"/>
    <lineage>
        <taxon>Eukaryota</taxon>
        <taxon>Metazoa</taxon>
        <taxon>Chordata</taxon>
        <taxon>Craniata</taxon>
        <taxon>Vertebrata</taxon>
        <taxon>Euteleostomi</taxon>
        <taxon>Actinopterygii</taxon>
        <taxon>Neopterygii</taxon>
        <taxon>Teleostei</taxon>
        <taxon>Ostariophysi</taxon>
        <taxon>Cypriniformes</taxon>
        <taxon>Cyprinidae</taxon>
        <taxon>Labeoninae</taxon>
        <taxon>Labeonini</taxon>
        <taxon>Labeo</taxon>
    </lineage>
</organism>
<sequence length="437" mass="50407">MCIQETWLNSSLDFKIDGYVVERKDREVGRGCTTFIKEGIAYKKIYRSNNVECVSIQVLSIHEGIRIIHFYNPCKEISNTILEKVMGNIQGKIIICGDFNAHNGLWGSKNTDNNGIIIEEFTEEHLLVCLNDGKPIRMDIVKGGMSCLDLTTISAALAGKCTWSVLKDNLGSDHWPVVCEIQSAVQKQNVSQCARWGFRQAKWEELYMLCEENFKNIKLEGNIEEKYNKVVGGIISAANQTIPLIRDNGKKKKSVPWWSEECSVAVRERNKAFWILKRFITQDTVVEYQKKRAAARRVIKIAKRKAWQEFCNTIGRETGMHVVWTIIRKMNGINNYKQIPVIEEEGKVAITNKEKTEVLAKTFAKVHSTENLSDKFLNRRQELSRIYEYIKKQGADNNMDEDFNVFKLKKAINNLKNTTLGRDMISYSMLKKFFYQR</sequence>
<reference evidence="2 3" key="1">
    <citation type="submission" date="2022-01" db="EMBL/GenBank/DDBJ databases">
        <title>A high-quality chromosome-level genome assembly of rohu carp, Labeo rohita.</title>
        <authorList>
            <person name="Arick M.A. II"/>
            <person name="Hsu C.-Y."/>
            <person name="Magbanua Z."/>
            <person name="Pechanova O."/>
            <person name="Grover C."/>
            <person name="Miller E."/>
            <person name="Thrash A."/>
            <person name="Ezzel L."/>
            <person name="Alam S."/>
            <person name="Benzie J."/>
            <person name="Hamilton M."/>
            <person name="Karsi A."/>
            <person name="Lawrence M.L."/>
            <person name="Peterson D.G."/>
        </authorList>
    </citation>
    <scope>NUCLEOTIDE SEQUENCE [LARGE SCALE GENOMIC DNA]</scope>
    <source>
        <strain evidence="3">BAU-BD-2019</strain>
        <tissue evidence="2">Blood</tissue>
    </source>
</reference>
<feature type="domain" description="Endonuclease/exonuclease/phosphatase" evidence="1">
    <location>
        <begin position="65"/>
        <end position="177"/>
    </location>
</feature>
<dbReference type="PANTHER" id="PTHR36688:SF2">
    <property type="entry name" value="ENDONUCLEASE_EXONUCLEASE_PHOSPHATASE DOMAIN-CONTAINING PROTEIN"/>
    <property type="match status" value="1"/>
</dbReference>
<dbReference type="InterPro" id="IPR036691">
    <property type="entry name" value="Endo/exonu/phosph_ase_sf"/>
</dbReference>
<dbReference type="Pfam" id="PF14529">
    <property type="entry name" value="Exo_endo_phos_2"/>
    <property type="match status" value="1"/>
</dbReference>